<evidence type="ECO:0000256" key="2">
    <source>
        <dbReference type="ARBA" id="ARBA00023125"/>
    </source>
</evidence>
<protein>
    <recommendedName>
        <fullName evidence="4">Peptidase S24/S26A/S26B/S26C domain-containing protein</fullName>
    </recommendedName>
</protein>
<dbReference type="RefSeq" id="WP_228600135.1">
    <property type="nucleotide sequence ID" value="NZ_HG992337.1"/>
</dbReference>
<evidence type="ECO:0000313" key="6">
    <source>
        <dbReference type="Proteomes" id="UP000835242"/>
    </source>
</evidence>
<dbReference type="AlphaFoldDB" id="A0AAU9IAF8"/>
<proteinExistence type="predicted"/>
<evidence type="ECO:0000256" key="1">
    <source>
        <dbReference type="ARBA" id="ARBA00023015"/>
    </source>
</evidence>
<dbReference type="Gene3D" id="2.10.109.10">
    <property type="entry name" value="Umud Fragment, subunit A"/>
    <property type="match status" value="1"/>
</dbReference>
<organism evidence="5 6">
    <name type="scientific">Xanthomonas arboricola</name>
    <dbReference type="NCBI Taxonomy" id="56448"/>
    <lineage>
        <taxon>Bacteria</taxon>
        <taxon>Pseudomonadati</taxon>
        <taxon>Pseudomonadota</taxon>
        <taxon>Gammaproteobacteria</taxon>
        <taxon>Lysobacterales</taxon>
        <taxon>Lysobacteraceae</taxon>
        <taxon>Xanthomonas</taxon>
    </lineage>
</organism>
<dbReference type="CDD" id="cd06529">
    <property type="entry name" value="S24_LexA-like"/>
    <property type="match status" value="1"/>
</dbReference>
<dbReference type="SUPFAM" id="SSF51306">
    <property type="entry name" value="LexA/Signal peptidase"/>
    <property type="match status" value="1"/>
</dbReference>
<dbReference type="Pfam" id="PF00717">
    <property type="entry name" value="Peptidase_S24"/>
    <property type="match status" value="1"/>
</dbReference>
<dbReference type="EMBL" id="HG992337">
    <property type="protein sequence ID" value="CAE6837463.1"/>
    <property type="molecule type" value="Genomic_DNA"/>
</dbReference>
<keyword evidence="1" id="KW-0805">Transcription regulation</keyword>
<dbReference type="PANTHER" id="PTHR40661">
    <property type="match status" value="1"/>
</dbReference>
<evidence type="ECO:0000256" key="3">
    <source>
        <dbReference type="ARBA" id="ARBA00023163"/>
    </source>
</evidence>
<dbReference type="InterPro" id="IPR015927">
    <property type="entry name" value="Peptidase_S24_S26A/B/C"/>
</dbReference>
<dbReference type="PANTHER" id="PTHR40661:SF3">
    <property type="entry name" value="FELS-1 PROPHAGE TRANSCRIPTIONAL REGULATOR"/>
    <property type="match status" value="1"/>
</dbReference>
<evidence type="ECO:0000313" key="5">
    <source>
        <dbReference type="EMBL" id="CAE6837487.1"/>
    </source>
</evidence>
<feature type="domain" description="Peptidase S24/S26A/S26B/S26C" evidence="4">
    <location>
        <begin position="125"/>
        <end position="212"/>
    </location>
</feature>
<sequence length="230" mass="25218">MDIGEIRQRNFRHLISQLEADGITKRRDQGEKLGGFLSASYVSQLLAGKYIGDEVASKICEALGLQRGWMDRPQWNGSIEHQVSDAPAKSAYVRVQQLDAEADMGDGRVNADYPEVIHSIDFTPAYIRSIVGFVPQPGRLVLVTGRGDSMIPIIQPGESLIVDTGISTFDGDGIYLINTRNGQQIKGLQDRGDAIYVVSANTVLYPAFPLPRGAVVGGKVHLRNRIDRLN</sequence>
<dbReference type="EMBL" id="HG992337">
    <property type="protein sequence ID" value="CAE6837487.1"/>
    <property type="molecule type" value="Genomic_DNA"/>
</dbReference>
<keyword evidence="3" id="KW-0804">Transcription</keyword>
<dbReference type="InterPro" id="IPR036286">
    <property type="entry name" value="LexA/Signal_pep-like_sf"/>
</dbReference>
<name>A0AAU9IAF8_9XANT</name>
<evidence type="ECO:0000259" key="4">
    <source>
        <dbReference type="Pfam" id="PF00717"/>
    </source>
</evidence>
<reference evidence="5 6" key="1">
    <citation type="submission" date="2021-02" db="EMBL/GenBank/DDBJ databases">
        <authorList>
            <person name="Pothier F. J."/>
        </authorList>
    </citation>
    <scope>NUCLEOTIDE SEQUENCE [LARGE SCALE GENOMIC DNA]</scope>
    <source>
        <strain evidence="5 6">1314c</strain>
    </source>
</reference>
<keyword evidence="2" id="KW-0238">DNA-binding</keyword>
<gene>
    <name evidence="5" type="ORF">XA1314C_37380</name>
</gene>
<dbReference type="Proteomes" id="UP000835242">
    <property type="component" value="Chromosome"/>
</dbReference>
<accession>A0AAU9IAF8</accession>
<dbReference type="GO" id="GO:0003677">
    <property type="term" value="F:DNA binding"/>
    <property type="evidence" value="ECO:0007669"/>
    <property type="project" value="UniProtKB-KW"/>
</dbReference>
<dbReference type="InterPro" id="IPR039418">
    <property type="entry name" value="LexA-like"/>
</dbReference>